<evidence type="ECO:0000313" key="1">
    <source>
        <dbReference type="EMBL" id="KGQ00989.1"/>
    </source>
</evidence>
<dbReference type="AlphaFoldDB" id="A0A0A2VJ97"/>
<dbReference type="OrthoDB" id="10281528at2759"/>
<name>A0A0A2VJ97_PARBA</name>
<dbReference type="EMBL" id="KN294013">
    <property type="protein sequence ID" value="KGQ00989.1"/>
    <property type="molecule type" value="Genomic_DNA"/>
</dbReference>
<reference evidence="1 2" key="1">
    <citation type="journal article" date="2011" name="PLoS Genet.">
        <title>Comparative genomic analysis of human fungal pathogens causing paracoccidioidomycosis.</title>
        <authorList>
            <person name="Desjardins C.A."/>
            <person name="Champion M.D."/>
            <person name="Holder J.W."/>
            <person name="Muszewska A."/>
            <person name="Goldberg J."/>
            <person name="Bailao A.M."/>
            <person name="Brigido M.M."/>
            <person name="Ferreira M.E."/>
            <person name="Garcia A.M."/>
            <person name="Grynberg M."/>
            <person name="Gujja S."/>
            <person name="Heiman D.I."/>
            <person name="Henn M.R."/>
            <person name="Kodira C.D."/>
            <person name="Leon-Narvaez H."/>
            <person name="Longo L.V."/>
            <person name="Ma L.J."/>
            <person name="Malavazi I."/>
            <person name="Matsuo A.L."/>
            <person name="Morais F.V."/>
            <person name="Pereira M."/>
            <person name="Rodriguez-Brito S."/>
            <person name="Sakthikumar S."/>
            <person name="Salem-Izacc S.M."/>
            <person name="Sykes S.M."/>
            <person name="Teixeira M.M."/>
            <person name="Vallejo M.C."/>
            <person name="Walter M.E."/>
            <person name="Yandava C."/>
            <person name="Young S."/>
            <person name="Zeng Q."/>
            <person name="Zucker J."/>
            <person name="Felipe M.S."/>
            <person name="Goldman G.H."/>
            <person name="Haas B.J."/>
            <person name="McEwen J.G."/>
            <person name="Nino-Vega G."/>
            <person name="Puccia R."/>
            <person name="San-Blas G."/>
            <person name="Soares C.M."/>
            <person name="Birren B.W."/>
            <person name="Cuomo C.A."/>
        </authorList>
    </citation>
    <scope>NUCLEOTIDE SEQUENCE [LARGE SCALE GENOMIC DNA]</scope>
    <source>
        <strain evidence="2">ATCC MYA-826 / Pb01</strain>
    </source>
</reference>
<dbReference type="GeneID" id="26971046"/>
<keyword evidence="2" id="KW-1185">Reference proteome</keyword>
<dbReference type="RefSeq" id="XP_015702551.1">
    <property type="nucleotide sequence ID" value="XM_015847860.1"/>
</dbReference>
<dbReference type="OMA" id="SSRYQWI"/>
<dbReference type="Proteomes" id="UP000002059">
    <property type="component" value="Partially assembled WGS sequence"/>
</dbReference>
<proteinExistence type="predicted"/>
<dbReference type="KEGG" id="pbl:PAAG_12362"/>
<accession>A0A0A2VJ97</accession>
<organism evidence="1 2">
    <name type="scientific">Paracoccidioides lutzii (strain ATCC MYA-826 / Pb01)</name>
    <name type="common">Paracoccidioides brasiliensis</name>
    <dbReference type="NCBI Taxonomy" id="502779"/>
    <lineage>
        <taxon>Eukaryota</taxon>
        <taxon>Fungi</taxon>
        <taxon>Dikarya</taxon>
        <taxon>Ascomycota</taxon>
        <taxon>Pezizomycotina</taxon>
        <taxon>Eurotiomycetes</taxon>
        <taxon>Eurotiomycetidae</taxon>
        <taxon>Onygenales</taxon>
        <taxon>Ajellomycetaceae</taxon>
        <taxon>Paracoccidioides</taxon>
    </lineage>
</organism>
<dbReference type="VEuPathDB" id="FungiDB:PAAG_12362"/>
<sequence length="60" mass="6490">MSSSRYQWIFKVAGGAVSLSTGVKLSGCNSNKISPTDKSLRSFHLQAESDEVPLSHSAYE</sequence>
<evidence type="ECO:0000313" key="2">
    <source>
        <dbReference type="Proteomes" id="UP000002059"/>
    </source>
</evidence>
<gene>
    <name evidence="1" type="ORF">PAAG_12362</name>
</gene>
<protein>
    <submittedName>
        <fullName evidence="1">Uncharacterized protein</fullName>
    </submittedName>
</protein>
<dbReference type="HOGENOM" id="CLU_2942384_0_0_1"/>